<keyword evidence="8 11" id="KW-0378">Hydrolase</keyword>
<keyword evidence="9 11" id="KW-0067">ATP-binding</keyword>
<dbReference type="InterPro" id="IPR040980">
    <property type="entry name" value="SWI2_SNF2"/>
</dbReference>
<dbReference type="InterPro" id="IPR027417">
    <property type="entry name" value="P-loop_NTPase"/>
</dbReference>
<dbReference type="Pfam" id="PF18766">
    <property type="entry name" value="SWI2_SNF2"/>
    <property type="match status" value="1"/>
</dbReference>
<dbReference type="PROSITE" id="PS51192">
    <property type="entry name" value="HELICASE_ATP_BIND_1"/>
    <property type="match status" value="1"/>
</dbReference>
<feature type="domain" description="Helicase ATP-binding" evidence="12">
    <location>
        <begin position="308"/>
        <end position="453"/>
    </location>
</feature>
<dbReference type="GO" id="GO:0009307">
    <property type="term" value="P:DNA restriction-modification system"/>
    <property type="evidence" value="ECO:0007669"/>
    <property type="project" value="UniProtKB-KW"/>
</dbReference>
<keyword evidence="7" id="KW-0255">Endonuclease</keyword>
<dbReference type="InterPro" id="IPR014001">
    <property type="entry name" value="Helicase_ATP-bd"/>
</dbReference>
<accession>A0A2K8NTQ6</accession>
<dbReference type="Gene3D" id="3.40.50.300">
    <property type="entry name" value="P-loop containing nucleotide triphosphate hydrolases"/>
    <property type="match status" value="2"/>
</dbReference>
<evidence type="ECO:0000259" key="12">
    <source>
        <dbReference type="PROSITE" id="PS51192"/>
    </source>
</evidence>
<comment type="subunit">
    <text evidence="3 11">The type I restriction/modification system is composed of three polypeptides R, M and S.</text>
</comment>
<evidence type="ECO:0000256" key="11">
    <source>
        <dbReference type="RuleBase" id="RU364115"/>
    </source>
</evidence>
<dbReference type="AlphaFoldDB" id="A0A2K8NTQ6"/>
<dbReference type="Gene3D" id="1.20.58.2040">
    <property type="match status" value="1"/>
</dbReference>
<evidence type="ECO:0000256" key="7">
    <source>
        <dbReference type="ARBA" id="ARBA00022759"/>
    </source>
</evidence>
<sequence length="1000" mass="117051">MNKDIKIIMETTFNTVVNEYVSKKQNYNYYESEAQLEDTFIKDLINQGYQYLALNTDQDLILNLRKQLEKLNNIEFTEKEWKDFYNNVIANKAEGLIEKTRKIQEDYKQYIKRESDGSPKNIYLIDKTNVHNNTVQVINQFEENEGNYKGRYDVTILVNGLPMVHIELKRRGVNIREAFNQIQRYARDNFWAGSGLFEYVQLFVISNGTNTKYYSNTTRKEQVEKTLNHKQLQSKAFEFTSNWTDEKNNLITDLKDFTSTFFNKRTLLNILTRYCVFTVDENLLVMRPYQITATEKIINKITISSHYKKEGTKDAGGYIWHTTGSGKTLTSFKTAKLATELDFVDKVLFVVDRKDLDYQTIKEYDKFEKGSANGNKSTEELKKNLEDPLKKIVITTIQKLSNFVKKYKKHDIYNKHLVLIFDECHRSQFGDMNKAITKSFKKYHLFGFTGTPIFAENTNDNVGFQTTEATFGEKLHAYTIVNAINDGNVLPWRVEYLTTFHEKDEIVNKKVKAIDKQSALNNVKRIREIVKYIIDRFDTKTLLTPPASIKNPNPNLTKKKYNSILAVSSIEAAKAYYLEFKKTISEENLNLKVATIFSFNPNEDMNEIDEDFDVSNLDSSSKDFLASAINDYNEVFKTNFSVNGDSFQNYYKDLSEKTKQTQIDILIVVNMFLTGFDAPNLNTLWVDKELKYHNLIQAFSRTNRILNNVKKFGNIICFRNIEQKAKEAIALFGDENANSIVLIKTYEEYYNGYIDKKGEKNPGYKKLIEQLLEQFPLNEQIIGELQKNNFVGLYGKILQYSRWLKPFDEFENNQILTPRQIQDYQSLYLDFYEEKRGKSSDVENINDDLVFEIELVRQVDINVDYILQLIKANWRKNSNLDPDIISKLDSSPDLRNKKDLILEFVKHYDGQDDIEGEFSIFIKESRFNDLKTIIDNNNLNEKATLKFIELCFDFGYLKTIGEEIDKILPPISRFDTNNIRPKIKEKVTNLLQDFFEKYYF</sequence>
<evidence type="ECO:0000256" key="2">
    <source>
        <dbReference type="ARBA" id="ARBA00008598"/>
    </source>
</evidence>
<keyword evidence="10 11" id="KW-0238">DNA-binding</keyword>
<keyword evidence="6 11" id="KW-0680">Restriction system</keyword>
<dbReference type="NCBIfam" id="TIGR00348">
    <property type="entry name" value="hsdR"/>
    <property type="match status" value="1"/>
</dbReference>
<dbReference type="InterPro" id="IPR051268">
    <property type="entry name" value="Type-I_R_enzyme_R_subunit"/>
</dbReference>
<keyword evidence="14" id="KW-1185">Reference proteome</keyword>
<dbReference type="RefSeq" id="WP_025734377.1">
    <property type="nucleotide sequence ID" value="NZ_CP024963.1"/>
</dbReference>
<dbReference type="Gene3D" id="3.90.1570.50">
    <property type="match status" value="2"/>
</dbReference>
<organism evidence="13 14">
    <name type="scientific">Williamsoniiplasma luminosum</name>
    <dbReference type="NCBI Taxonomy" id="214888"/>
    <lineage>
        <taxon>Bacteria</taxon>
        <taxon>Bacillati</taxon>
        <taxon>Mycoplasmatota</taxon>
        <taxon>Mollicutes</taxon>
        <taxon>Entomoplasmatales</taxon>
        <taxon>Williamsoniiplasma</taxon>
    </lineage>
</organism>
<dbReference type="Pfam" id="PF12008">
    <property type="entry name" value="EcoR124_C"/>
    <property type="match status" value="1"/>
</dbReference>
<gene>
    <name evidence="13" type="primary">hsdR</name>
    <name evidence="13" type="ORF">ELUMI_v1c04230</name>
</gene>
<reference evidence="13 14" key="1">
    <citation type="submission" date="2017-11" db="EMBL/GenBank/DDBJ databases">
        <title>Genome sequence of Entomoplasma luminosum PIMN-1 (ATCC 49195).</title>
        <authorList>
            <person name="Lo W.-S."/>
            <person name="Gasparich G.E."/>
            <person name="Kuo C.-H."/>
        </authorList>
    </citation>
    <scope>NUCLEOTIDE SEQUENCE [LARGE SCALE GENOMIC DNA]</scope>
    <source>
        <strain evidence="13 14">PIMN-1</strain>
    </source>
</reference>
<evidence type="ECO:0000313" key="14">
    <source>
        <dbReference type="Proteomes" id="UP000232063"/>
    </source>
</evidence>
<evidence type="ECO:0000256" key="4">
    <source>
        <dbReference type="ARBA" id="ARBA00022722"/>
    </source>
</evidence>
<dbReference type="InterPro" id="IPR004473">
    <property type="entry name" value="Restrct_endonuc_typeI_HsdR"/>
</dbReference>
<evidence type="ECO:0000256" key="6">
    <source>
        <dbReference type="ARBA" id="ARBA00022747"/>
    </source>
</evidence>
<dbReference type="CDD" id="cd22332">
    <property type="entry name" value="HsdR_N"/>
    <property type="match status" value="1"/>
</dbReference>
<comment type="catalytic activity">
    <reaction evidence="1 11">
        <text>Endonucleolytic cleavage of DNA to give random double-stranded fragments with terminal 5'-phosphates, ATP is simultaneously hydrolyzed.</text>
        <dbReference type="EC" id="3.1.21.3"/>
    </reaction>
</comment>
<dbReference type="Proteomes" id="UP000232063">
    <property type="component" value="Chromosome"/>
</dbReference>
<dbReference type="PANTHER" id="PTHR30195:SF16">
    <property type="entry name" value="TYPE I RESTRICTION ENZYME ENDONUCLEASE SUBUNIT"/>
    <property type="match status" value="1"/>
</dbReference>
<evidence type="ECO:0000256" key="5">
    <source>
        <dbReference type="ARBA" id="ARBA00022741"/>
    </source>
</evidence>
<dbReference type="PANTHER" id="PTHR30195">
    <property type="entry name" value="TYPE I SITE-SPECIFIC DEOXYRIBONUCLEASE PROTEIN SUBUNIT M AND R"/>
    <property type="match status" value="1"/>
</dbReference>
<dbReference type="InterPro" id="IPR055180">
    <property type="entry name" value="HsdR_RecA-like_helicase_dom_2"/>
</dbReference>
<dbReference type="SUPFAM" id="SSF52540">
    <property type="entry name" value="P-loop containing nucleoside triphosphate hydrolases"/>
    <property type="match status" value="2"/>
</dbReference>
<dbReference type="KEGG" id="elj:ELUMI_v1c04230"/>
<keyword evidence="5 11" id="KW-0547">Nucleotide-binding</keyword>
<evidence type="ECO:0000256" key="1">
    <source>
        <dbReference type="ARBA" id="ARBA00000851"/>
    </source>
</evidence>
<dbReference type="InterPro" id="IPR022625">
    <property type="entry name" value="TypeI_RM_Rsu_C"/>
</dbReference>
<dbReference type="GO" id="GO:0005524">
    <property type="term" value="F:ATP binding"/>
    <property type="evidence" value="ECO:0007669"/>
    <property type="project" value="UniProtKB-KW"/>
</dbReference>
<dbReference type="CDD" id="cd18030">
    <property type="entry name" value="DEXHc_RE_I_HsdR"/>
    <property type="match status" value="1"/>
</dbReference>
<name>A0A2K8NTQ6_9MOLU</name>
<dbReference type="CDD" id="cd18800">
    <property type="entry name" value="SF2_C_EcoR124I-like"/>
    <property type="match status" value="1"/>
</dbReference>
<comment type="function">
    <text evidence="11">Subunit R is required for both nuclease and ATPase activities, but not for modification.</text>
</comment>
<dbReference type="EC" id="3.1.21.3" evidence="11"/>
<dbReference type="GO" id="GO:0003677">
    <property type="term" value="F:DNA binding"/>
    <property type="evidence" value="ECO:0007669"/>
    <property type="project" value="UniProtKB-KW"/>
</dbReference>
<dbReference type="Pfam" id="PF04313">
    <property type="entry name" value="HSDR_N"/>
    <property type="match status" value="1"/>
</dbReference>
<dbReference type="InterPro" id="IPR007409">
    <property type="entry name" value="Restrct_endonuc_type1_HsdR_N"/>
</dbReference>
<protein>
    <recommendedName>
        <fullName evidence="11">Type I restriction enzyme endonuclease subunit</fullName>
        <shortName evidence="11">R protein</shortName>
        <ecNumber evidence="11">3.1.21.3</ecNumber>
    </recommendedName>
</protein>
<keyword evidence="4" id="KW-0540">Nuclease</keyword>
<dbReference type="GO" id="GO:0009035">
    <property type="term" value="F:type I site-specific deoxyribonuclease activity"/>
    <property type="evidence" value="ECO:0007669"/>
    <property type="project" value="UniProtKB-EC"/>
</dbReference>
<evidence type="ECO:0000256" key="9">
    <source>
        <dbReference type="ARBA" id="ARBA00022840"/>
    </source>
</evidence>
<evidence type="ECO:0000256" key="8">
    <source>
        <dbReference type="ARBA" id="ARBA00022801"/>
    </source>
</evidence>
<dbReference type="Pfam" id="PF22679">
    <property type="entry name" value="T1R_D3-like"/>
    <property type="match status" value="1"/>
</dbReference>
<dbReference type="OrthoDB" id="9758243at2"/>
<comment type="similarity">
    <text evidence="2 11">Belongs to the HsdR family.</text>
</comment>
<evidence type="ECO:0000256" key="10">
    <source>
        <dbReference type="ARBA" id="ARBA00023125"/>
    </source>
</evidence>
<evidence type="ECO:0000313" key="13">
    <source>
        <dbReference type="EMBL" id="ATZ17147.1"/>
    </source>
</evidence>
<proteinExistence type="inferred from homology"/>
<dbReference type="SMART" id="SM00487">
    <property type="entry name" value="DEXDc"/>
    <property type="match status" value="1"/>
</dbReference>
<dbReference type="REBASE" id="225938">
    <property type="entry name" value="EluPIMN1ORF4190P"/>
</dbReference>
<evidence type="ECO:0000256" key="3">
    <source>
        <dbReference type="ARBA" id="ARBA00011296"/>
    </source>
</evidence>
<dbReference type="EMBL" id="CP024963">
    <property type="protein sequence ID" value="ATZ17147.1"/>
    <property type="molecule type" value="Genomic_DNA"/>
</dbReference>